<accession>A0A174TL88</accession>
<evidence type="ECO:0000313" key="2">
    <source>
        <dbReference type="Proteomes" id="UP000095606"/>
    </source>
</evidence>
<dbReference type="EMBL" id="CZAE01000025">
    <property type="protein sequence ID" value="CUQ09816.1"/>
    <property type="molecule type" value="Genomic_DNA"/>
</dbReference>
<dbReference type="Proteomes" id="UP000095606">
    <property type="component" value="Unassembled WGS sequence"/>
</dbReference>
<dbReference type="AlphaFoldDB" id="A0A174TL88"/>
<reference evidence="1 2" key="1">
    <citation type="submission" date="2015-09" db="EMBL/GenBank/DDBJ databases">
        <authorList>
            <consortium name="Pathogen Informatics"/>
        </authorList>
    </citation>
    <scope>NUCLEOTIDE SEQUENCE [LARGE SCALE GENOMIC DNA]</scope>
    <source>
        <strain evidence="1 2">2789STDY5834846</strain>
    </source>
</reference>
<accession>A0A642MPE8</accession>
<organism evidence="1 2">
    <name type="scientific">Bacteroides faecis</name>
    <dbReference type="NCBI Taxonomy" id="674529"/>
    <lineage>
        <taxon>Bacteria</taxon>
        <taxon>Pseudomonadati</taxon>
        <taxon>Bacteroidota</taxon>
        <taxon>Bacteroidia</taxon>
        <taxon>Bacteroidales</taxon>
        <taxon>Bacteroidaceae</taxon>
        <taxon>Bacteroides</taxon>
    </lineage>
</organism>
<gene>
    <name evidence="1" type="ORF">ERS852461_04216</name>
</gene>
<proteinExistence type="predicted"/>
<protein>
    <submittedName>
        <fullName evidence="1">Uncharacterized protein</fullName>
    </submittedName>
</protein>
<name>A0A174TL88_9BACE</name>
<evidence type="ECO:0000313" key="1">
    <source>
        <dbReference type="EMBL" id="CUQ09816.1"/>
    </source>
</evidence>
<dbReference type="RefSeq" id="WP_055271032.1">
    <property type="nucleotide sequence ID" value="NZ_CAJTBQ010000034.1"/>
</dbReference>
<sequence>MSKIDVSTLKEGDTFIHKGVLYEVWQKNTWNTRCRYLNDKYRYGDWWEYLYCDFSNYTKVEI</sequence>